<proteinExistence type="predicted"/>
<dbReference type="Pfam" id="PF10101">
    <property type="entry name" value="DUF2339"/>
    <property type="match status" value="1"/>
</dbReference>
<feature type="region of interest" description="Disordered" evidence="1">
    <location>
        <begin position="55"/>
        <end position="118"/>
    </location>
</feature>
<dbReference type="Proteomes" id="UP000179588">
    <property type="component" value="Unassembled WGS sequence"/>
</dbReference>
<dbReference type="RefSeq" id="WP_070926206.1">
    <property type="nucleotide sequence ID" value="NZ_JBALHY010000009.1"/>
</dbReference>
<feature type="transmembrane region" description="Helical" evidence="2">
    <location>
        <begin position="6"/>
        <end position="26"/>
    </location>
</feature>
<organism evidence="3 4">
    <name type="scientific">Providencia stuartii</name>
    <dbReference type="NCBI Taxonomy" id="588"/>
    <lineage>
        <taxon>Bacteria</taxon>
        <taxon>Pseudomonadati</taxon>
        <taxon>Pseudomonadota</taxon>
        <taxon>Gammaproteobacteria</taxon>
        <taxon>Enterobacterales</taxon>
        <taxon>Morganellaceae</taxon>
        <taxon>Providencia</taxon>
    </lineage>
</organism>
<feature type="transmembrane region" description="Helical" evidence="2">
    <location>
        <begin position="706"/>
        <end position="723"/>
    </location>
</feature>
<feature type="compositionally biased region" description="Low complexity" evidence="1">
    <location>
        <begin position="58"/>
        <end position="72"/>
    </location>
</feature>
<accession>A0A1S1HU56</accession>
<feature type="transmembrane region" description="Helical" evidence="2">
    <location>
        <begin position="395"/>
        <end position="412"/>
    </location>
</feature>
<dbReference type="PANTHER" id="PTHR38434">
    <property type="entry name" value="BLL2549 PROTEIN"/>
    <property type="match status" value="1"/>
</dbReference>
<feature type="transmembrane region" description="Helical" evidence="2">
    <location>
        <begin position="310"/>
        <end position="328"/>
    </location>
</feature>
<comment type="caution">
    <text evidence="3">The sequence shown here is derived from an EMBL/GenBank/DDBJ whole genome shotgun (WGS) entry which is preliminary data.</text>
</comment>
<reference evidence="3 4" key="1">
    <citation type="submission" date="2016-03" db="EMBL/GenBank/DDBJ databases">
        <title>Genome sequence of Providencia stuartii strain, isolated from the salivary glands of larval Lucilia sericata.</title>
        <authorList>
            <person name="Yuan Y."/>
            <person name="Zhang Y."/>
            <person name="Fu S."/>
            <person name="Crippen T.L."/>
            <person name="Visi D."/>
            <person name="Benbow M.E."/>
            <person name="Allen M."/>
            <person name="Tomberlin J.K."/>
            <person name="Sze S.-H."/>
            <person name="Tarone A.M."/>
        </authorList>
    </citation>
    <scope>NUCLEOTIDE SEQUENCE [LARGE SCALE GENOMIC DNA]</scope>
    <source>
        <strain evidence="3 4">Crippen</strain>
    </source>
</reference>
<dbReference type="PIRSF" id="PIRSF035905">
    <property type="entry name" value="UCP035905_mp"/>
    <property type="match status" value="1"/>
</dbReference>
<keyword evidence="2" id="KW-1133">Transmembrane helix</keyword>
<feature type="transmembrane region" description="Helical" evidence="2">
    <location>
        <begin position="768"/>
        <end position="789"/>
    </location>
</feature>
<feature type="transmembrane region" description="Helical" evidence="2">
    <location>
        <begin position="473"/>
        <end position="490"/>
    </location>
</feature>
<feature type="transmembrane region" description="Helical" evidence="2">
    <location>
        <begin position="587"/>
        <end position="604"/>
    </location>
</feature>
<feature type="transmembrane region" description="Helical" evidence="2">
    <location>
        <begin position="852"/>
        <end position="871"/>
    </location>
</feature>
<dbReference type="InterPro" id="IPR019286">
    <property type="entry name" value="DUF2339_TM"/>
</dbReference>
<gene>
    <name evidence="3" type="ORF">A3Q29_16240</name>
</gene>
<evidence type="ECO:0000256" key="2">
    <source>
        <dbReference type="SAM" id="Phobius"/>
    </source>
</evidence>
<feature type="transmembrane region" description="Helical" evidence="2">
    <location>
        <begin position="527"/>
        <end position="545"/>
    </location>
</feature>
<feature type="transmembrane region" description="Helical" evidence="2">
    <location>
        <begin position="335"/>
        <end position="352"/>
    </location>
</feature>
<protein>
    <recommendedName>
        <fullName evidence="5">DUF2339 domain-containing protein</fullName>
    </recommendedName>
</protein>
<feature type="transmembrane region" description="Helical" evidence="2">
    <location>
        <begin position="735"/>
        <end position="756"/>
    </location>
</feature>
<dbReference type="OrthoDB" id="207428at2"/>
<feature type="transmembrane region" description="Helical" evidence="2">
    <location>
        <begin position="810"/>
        <end position="832"/>
    </location>
</feature>
<feature type="transmembrane region" description="Helical" evidence="2">
    <location>
        <begin position="448"/>
        <end position="467"/>
    </location>
</feature>
<name>A0A1S1HU56_PROST</name>
<feature type="transmembrane region" description="Helical" evidence="2">
    <location>
        <begin position="418"/>
        <end position="436"/>
    </location>
</feature>
<dbReference type="InterPro" id="IPR014600">
    <property type="entry name" value="UCP035905_mem"/>
</dbReference>
<feature type="transmembrane region" description="Helical" evidence="2">
    <location>
        <begin position="259"/>
        <end position="280"/>
    </location>
</feature>
<feature type="transmembrane region" description="Helical" evidence="2">
    <location>
        <begin position="206"/>
        <end position="226"/>
    </location>
</feature>
<feature type="transmembrane region" description="Helical" evidence="2">
    <location>
        <begin position="497"/>
        <end position="521"/>
    </location>
</feature>
<feature type="transmembrane region" description="Helical" evidence="2">
    <location>
        <begin position="905"/>
        <end position="923"/>
    </location>
</feature>
<evidence type="ECO:0000313" key="4">
    <source>
        <dbReference type="Proteomes" id="UP000179588"/>
    </source>
</evidence>
<evidence type="ECO:0000313" key="3">
    <source>
        <dbReference type="EMBL" id="OHT24951.1"/>
    </source>
</evidence>
<sequence length="943" mass="105459">MDILILVGFIVVVLVVVSPILSIIALSRASRLEQQFSQQNQRIAFLEKELKLHTSHLSNHSTGSPPSHTPSSVEQMVGSASPTDVSIESPKHADTSTAKTASMSMEGEPQKIQSASSASAPTVDVNRFDSKNAPIYAVDVNRFDASSQKENKNIREQSDGSWPIFSHFFHWIWQGNPLAKIGILLLFFGIGYLLKFSVQNNVLSPQIRLLMSAVGCLVLLGIGWYLRHKKSLFALILQGGAIGCFYITIFAAFKLYTMLPYSMALIAMILVCAASIVLALLQRAISLAILASLGGYLAPVLLSTGGGNHILLFSYYLMLSIAILVISVWQAWRPLNLVGMFMTYVVAILWGWNEYHLEYYVSSQIFLIANLIVFNVLTQLFALRYPHEKQMVVDYTLLFLPPFITMVLQYAISWQIGFVPAFVALLLGVLYLLAGFQIHKRYGSSGKGLALGNIVIGAGFVTLAIPLALTFEWTSIIWSVEGLLLLWYGFSVRNNRLVTVGMVLIIISAVTLLSGFSLYSWSRASTYMVPILLVACFCAGALLHLHRELSAYFKLFSYGFLLLGLVVWYFWLPNITDILSWSGESESFIIMALVIISAWLWRLLAIKTDWIALLLCQSFIWLIGYYYLALDFINDENPMGRGEGSLIWPVMLGSSILFVMNAHKARNVWLQRILHGATFWLILAFIATQVNWFVAILPWGMNEFGYFIYVMAITLTTLVLYWLQNQKMAPMKRNGMIYWYAFLPVTVILIWLSFMANLEDGKLTFWNYIPLINPLDEAGLFSIASLLLMRRGLVLKLKRISEFDLFVIRGLGFSAVILSGLWFNGIILRAVADFSEINWAFDALFDSRLVQTVLSISWSLVALGFMIFAALKQNRVSWLIGAGIFACVIAKLFLVDIYGQDGLSRAISFIAVAVLILVVGYFSPLPPKVRQEKGANGVDDDAN</sequence>
<dbReference type="PANTHER" id="PTHR38434:SF1">
    <property type="entry name" value="BLL2549 PROTEIN"/>
    <property type="match status" value="1"/>
</dbReference>
<keyword evidence="4" id="KW-1185">Reference proteome</keyword>
<feature type="transmembrane region" description="Helical" evidence="2">
    <location>
        <begin position="645"/>
        <end position="662"/>
    </location>
</feature>
<feature type="transmembrane region" description="Helical" evidence="2">
    <location>
        <begin position="287"/>
        <end position="304"/>
    </location>
</feature>
<feature type="transmembrane region" description="Helical" evidence="2">
    <location>
        <begin position="674"/>
        <end position="694"/>
    </location>
</feature>
<feature type="transmembrane region" description="Helical" evidence="2">
    <location>
        <begin position="177"/>
        <end position="194"/>
    </location>
</feature>
<feature type="transmembrane region" description="Helical" evidence="2">
    <location>
        <begin position="364"/>
        <end position="383"/>
    </location>
</feature>
<dbReference type="AlphaFoldDB" id="A0A1S1HU56"/>
<feature type="transmembrane region" description="Helical" evidence="2">
    <location>
        <begin position="611"/>
        <end position="633"/>
    </location>
</feature>
<feature type="transmembrane region" description="Helical" evidence="2">
    <location>
        <begin position="552"/>
        <end position="572"/>
    </location>
</feature>
<keyword evidence="2" id="KW-0472">Membrane</keyword>
<evidence type="ECO:0008006" key="5">
    <source>
        <dbReference type="Google" id="ProtNLM"/>
    </source>
</evidence>
<dbReference type="EMBL" id="LVIE01000090">
    <property type="protein sequence ID" value="OHT24951.1"/>
    <property type="molecule type" value="Genomic_DNA"/>
</dbReference>
<feature type="transmembrane region" description="Helical" evidence="2">
    <location>
        <begin position="233"/>
        <end position="253"/>
    </location>
</feature>
<evidence type="ECO:0000256" key="1">
    <source>
        <dbReference type="SAM" id="MobiDB-lite"/>
    </source>
</evidence>
<keyword evidence="2" id="KW-0812">Transmembrane</keyword>
<feature type="transmembrane region" description="Helical" evidence="2">
    <location>
        <begin position="878"/>
        <end position="899"/>
    </location>
</feature>